<accession>A0A6J5YHI6</accession>
<dbReference type="EMBL" id="CAEMXZ010000030">
    <property type="protein sequence ID" value="CAB4323179.1"/>
    <property type="molecule type" value="Genomic_DNA"/>
</dbReference>
<name>A0A6J5YHI6_9ZZZZ</name>
<comment type="similarity">
    <text evidence="1">Belongs to the sigma-70 factor family. ECF subfamily.</text>
</comment>
<dbReference type="PANTHER" id="PTHR43133:SF62">
    <property type="entry name" value="RNA POLYMERASE SIGMA FACTOR SIGZ"/>
    <property type="match status" value="1"/>
</dbReference>
<feature type="domain" description="RNA polymerase sigma-70 region 2" evidence="6">
    <location>
        <begin position="40"/>
        <end position="105"/>
    </location>
</feature>
<dbReference type="InterPro" id="IPR036388">
    <property type="entry name" value="WH-like_DNA-bd_sf"/>
</dbReference>
<keyword evidence="2" id="KW-0805">Transcription regulation</keyword>
<keyword evidence="4" id="KW-0804">Transcription</keyword>
<dbReference type="Gene3D" id="1.10.10.10">
    <property type="entry name" value="Winged helix-like DNA-binding domain superfamily/Winged helix DNA-binding domain"/>
    <property type="match status" value="1"/>
</dbReference>
<evidence type="ECO:0000256" key="4">
    <source>
        <dbReference type="ARBA" id="ARBA00023163"/>
    </source>
</evidence>
<protein>
    <submittedName>
        <fullName evidence="8">Unannotated protein</fullName>
    </submittedName>
</protein>
<dbReference type="CDD" id="cd06171">
    <property type="entry name" value="Sigma70_r4"/>
    <property type="match status" value="1"/>
</dbReference>
<proteinExistence type="inferred from homology"/>
<dbReference type="InterPro" id="IPR013249">
    <property type="entry name" value="RNA_pol_sigma70_r4_t2"/>
</dbReference>
<dbReference type="InterPro" id="IPR013325">
    <property type="entry name" value="RNA_pol_sigma_r2"/>
</dbReference>
<evidence type="ECO:0000259" key="7">
    <source>
        <dbReference type="Pfam" id="PF08281"/>
    </source>
</evidence>
<dbReference type="GO" id="GO:0006352">
    <property type="term" value="P:DNA-templated transcription initiation"/>
    <property type="evidence" value="ECO:0007669"/>
    <property type="project" value="InterPro"/>
</dbReference>
<dbReference type="NCBIfam" id="TIGR02937">
    <property type="entry name" value="sigma70-ECF"/>
    <property type="match status" value="1"/>
</dbReference>
<dbReference type="AlphaFoldDB" id="A0A6J5YHI6"/>
<evidence type="ECO:0000256" key="1">
    <source>
        <dbReference type="ARBA" id="ARBA00010641"/>
    </source>
</evidence>
<dbReference type="Pfam" id="PF08281">
    <property type="entry name" value="Sigma70_r4_2"/>
    <property type="match status" value="1"/>
</dbReference>
<dbReference type="InterPro" id="IPR013324">
    <property type="entry name" value="RNA_pol_sigma_r3/r4-like"/>
</dbReference>
<dbReference type="SUPFAM" id="SSF88659">
    <property type="entry name" value="Sigma3 and sigma4 domains of RNA polymerase sigma factors"/>
    <property type="match status" value="1"/>
</dbReference>
<dbReference type="InterPro" id="IPR007627">
    <property type="entry name" value="RNA_pol_sigma70_r2"/>
</dbReference>
<gene>
    <name evidence="8" type="ORF">UFOPK1392_00929</name>
    <name evidence="9" type="ORF">UFOPK3733_01746</name>
</gene>
<feature type="region of interest" description="Disordered" evidence="5">
    <location>
        <begin position="1"/>
        <end position="23"/>
    </location>
</feature>
<evidence type="ECO:0000256" key="5">
    <source>
        <dbReference type="SAM" id="MobiDB-lite"/>
    </source>
</evidence>
<evidence type="ECO:0000256" key="2">
    <source>
        <dbReference type="ARBA" id="ARBA00023015"/>
    </source>
</evidence>
<dbReference type="GO" id="GO:0016987">
    <property type="term" value="F:sigma factor activity"/>
    <property type="evidence" value="ECO:0007669"/>
    <property type="project" value="UniProtKB-KW"/>
</dbReference>
<dbReference type="SUPFAM" id="SSF88946">
    <property type="entry name" value="Sigma2 domain of RNA polymerase sigma factors"/>
    <property type="match status" value="1"/>
</dbReference>
<organism evidence="8">
    <name type="scientific">freshwater metagenome</name>
    <dbReference type="NCBI Taxonomy" id="449393"/>
    <lineage>
        <taxon>unclassified sequences</taxon>
        <taxon>metagenomes</taxon>
        <taxon>ecological metagenomes</taxon>
    </lineage>
</organism>
<dbReference type="InterPro" id="IPR014284">
    <property type="entry name" value="RNA_pol_sigma-70_dom"/>
</dbReference>
<evidence type="ECO:0000256" key="3">
    <source>
        <dbReference type="ARBA" id="ARBA00023082"/>
    </source>
</evidence>
<dbReference type="Gene3D" id="1.10.1740.10">
    <property type="match status" value="1"/>
</dbReference>
<dbReference type="Pfam" id="PF04542">
    <property type="entry name" value="Sigma70_r2"/>
    <property type="match status" value="1"/>
</dbReference>
<evidence type="ECO:0000313" key="8">
    <source>
        <dbReference type="EMBL" id="CAB4323179.1"/>
    </source>
</evidence>
<dbReference type="PANTHER" id="PTHR43133">
    <property type="entry name" value="RNA POLYMERASE ECF-TYPE SIGMA FACTO"/>
    <property type="match status" value="1"/>
</dbReference>
<feature type="domain" description="RNA polymerase sigma factor 70 region 4 type 2" evidence="7">
    <location>
        <begin position="136"/>
        <end position="188"/>
    </location>
</feature>
<keyword evidence="3" id="KW-0731">Sigma factor</keyword>
<dbReference type="EMBL" id="CAFBNC010000109">
    <property type="protein sequence ID" value="CAB4948826.1"/>
    <property type="molecule type" value="Genomic_DNA"/>
</dbReference>
<evidence type="ECO:0000259" key="6">
    <source>
        <dbReference type="Pfam" id="PF04542"/>
    </source>
</evidence>
<sequence length="201" mass="22357">MSNDPRPPGRSSAGFSASSDPDLVRALTSGDHRALEEIHRRHGGAVFGLSRRVLADDALAEEISQEVFLRLWTESHRFDATRGSLRSFLQRQAHSRSIERVRSEEARRSREERADRIDVRTVTNIEAEVMATIESEAIRDALARLDTAERHPIVLAYFGGHSYREVATLLAMPEGTVKSRIRSGLNRLADQLEAVSGGGSR</sequence>
<dbReference type="InterPro" id="IPR039425">
    <property type="entry name" value="RNA_pol_sigma-70-like"/>
</dbReference>
<reference evidence="8" key="1">
    <citation type="submission" date="2020-05" db="EMBL/GenBank/DDBJ databases">
        <authorList>
            <person name="Chiriac C."/>
            <person name="Salcher M."/>
            <person name="Ghai R."/>
            <person name="Kavagutti S V."/>
        </authorList>
    </citation>
    <scope>NUCLEOTIDE SEQUENCE</scope>
</reference>
<evidence type="ECO:0000313" key="9">
    <source>
        <dbReference type="EMBL" id="CAB4948826.1"/>
    </source>
</evidence>
<dbReference type="GO" id="GO:0003677">
    <property type="term" value="F:DNA binding"/>
    <property type="evidence" value="ECO:0007669"/>
    <property type="project" value="InterPro"/>
</dbReference>